<sequence>MQPQSAIPAESIAWEEMKWDVPARDGLVVGG</sequence>
<dbReference type="HOGENOM" id="CLU_3394481_0_0_2"/>
<keyword evidence="2" id="KW-1185">Reference proteome</keyword>
<dbReference type="EnsemblBacteria" id="AAV45039">
    <property type="protein sequence ID" value="AAV45039"/>
    <property type="gene ID" value="pNG7345"/>
</dbReference>
<geneLocation type="plasmid" evidence="1 2">
    <name>pNG700</name>
</geneLocation>
<protein>
    <submittedName>
        <fullName evidence="1">Uncharacterized protein</fullName>
    </submittedName>
</protein>
<dbReference type="Proteomes" id="UP000001169">
    <property type="component" value="Plasmid pNG700"/>
</dbReference>
<organism evidence="1 2">
    <name type="scientific">Haloarcula marismortui (strain ATCC 43049 / DSM 3752 / JCM 8966 / VKM B-1809)</name>
    <name type="common">Halobacterium marismortui</name>
    <dbReference type="NCBI Taxonomy" id="272569"/>
    <lineage>
        <taxon>Archaea</taxon>
        <taxon>Methanobacteriati</taxon>
        <taxon>Methanobacteriota</taxon>
        <taxon>Stenosarchaea group</taxon>
        <taxon>Halobacteria</taxon>
        <taxon>Halobacteriales</taxon>
        <taxon>Haloarculaceae</taxon>
        <taxon>Haloarcula</taxon>
    </lineage>
</organism>
<gene>
    <name evidence="1" type="ordered locus">pNG7345</name>
</gene>
<evidence type="ECO:0000313" key="2">
    <source>
        <dbReference type="Proteomes" id="UP000001169"/>
    </source>
</evidence>
<reference evidence="1 2" key="1">
    <citation type="journal article" date="2004" name="Genome Res.">
        <title>Genome sequence of Haloarcula marismortui: a halophilic archaeon from the Dead Sea.</title>
        <authorList>
            <person name="Baliga N.S."/>
            <person name="Bonneau R."/>
            <person name="Facciotti M.T."/>
            <person name="Pan M."/>
            <person name="Glusman G."/>
            <person name="Deutsch E.W."/>
            <person name="Shannon P."/>
            <person name="Chiu Y."/>
            <person name="Weng R.S."/>
            <person name="Gan R.R."/>
            <person name="Hung P."/>
            <person name="Date S.V."/>
            <person name="Marcotte E."/>
            <person name="Hood L."/>
            <person name="Ng W.V."/>
        </authorList>
    </citation>
    <scope>NUCLEOTIDE SEQUENCE [LARGE SCALE GENOMIC DNA]</scope>
    <source>
        <strain evidence="2">ATCC 43049 / DSM 3752 / JCM 8966 / VKM B-1809</strain>
        <plasmid evidence="2">Plasmid pNG700</plasmid>
    </source>
</reference>
<keyword evidence="1" id="KW-0614">Plasmid</keyword>
<name>Q5V613_HALMA</name>
<dbReference type="EMBL" id="AY596296">
    <property type="protein sequence ID" value="AAV45039.1"/>
    <property type="molecule type" value="Genomic_DNA"/>
</dbReference>
<dbReference type="AlphaFoldDB" id="Q5V613"/>
<evidence type="ECO:0000313" key="1">
    <source>
        <dbReference type="EMBL" id="AAV45039.1"/>
    </source>
</evidence>
<accession>Q5V613</accession>
<proteinExistence type="predicted"/>
<dbReference type="KEGG" id="hma:pNG7345"/>